<name>A0A0L0FVG2_9EUKA</name>
<dbReference type="PANTHER" id="PTHR14068:SF0">
    <property type="entry name" value="EUKARYOTIC TRANSLATION INITIATION FACTOR 3 SUBUNIT B"/>
    <property type="match status" value="1"/>
</dbReference>
<evidence type="ECO:0000313" key="9">
    <source>
        <dbReference type="EMBL" id="KNC80840.1"/>
    </source>
</evidence>
<comment type="similarity">
    <text evidence="6 7">Belongs to the eIF-3 subunit B family.</text>
</comment>
<dbReference type="GO" id="GO:0031369">
    <property type="term" value="F:translation initiation factor binding"/>
    <property type="evidence" value="ECO:0007669"/>
    <property type="project" value="InterPro"/>
</dbReference>
<reference evidence="9 10" key="1">
    <citation type="submission" date="2011-02" db="EMBL/GenBank/DDBJ databases">
        <title>The Genome Sequence of Sphaeroforma arctica JP610.</title>
        <authorList>
            <consortium name="The Broad Institute Genome Sequencing Platform"/>
            <person name="Russ C."/>
            <person name="Cuomo C."/>
            <person name="Young S.K."/>
            <person name="Zeng Q."/>
            <person name="Gargeya S."/>
            <person name="Alvarado L."/>
            <person name="Berlin A."/>
            <person name="Chapman S.B."/>
            <person name="Chen Z."/>
            <person name="Freedman E."/>
            <person name="Gellesch M."/>
            <person name="Goldberg J."/>
            <person name="Griggs A."/>
            <person name="Gujja S."/>
            <person name="Heilman E."/>
            <person name="Heiman D."/>
            <person name="Howarth C."/>
            <person name="Mehta T."/>
            <person name="Neiman D."/>
            <person name="Pearson M."/>
            <person name="Roberts A."/>
            <person name="Saif S."/>
            <person name="Shea T."/>
            <person name="Shenoy N."/>
            <person name="Sisk P."/>
            <person name="Stolte C."/>
            <person name="Sykes S."/>
            <person name="White J."/>
            <person name="Yandava C."/>
            <person name="Burger G."/>
            <person name="Gray M.W."/>
            <person name="Holland P.W.H."/>
            <person name="King N."/>
            <person name="Lang F.B.F."/>
            <person name="Roger A.J."/>
            <person name="Ruiz-Trillo I."/>
            <person name="Haas B."/>
            <person name="Nusbaum C."/>
            <person name="Birren B."/>
        </authorList>
    </citation>
    <scope>NUCLEOTIDE SEQUENCE [LARGE SCALE GENOMIC DNA]</scope>
    <source>
        <strain evidence="9 10">JP610</strain>
    </source>
</reference>
<dbReference type="InterPro" id="IPR034363">
    <property type="entry name" value="eIF3B_RRM"/>
</dbReference>
<evidence type="ECO:0000256" key="1">
    <source>
        <dbReference type="ARBA" id="ARBA00004496"/>
    </source>
</evidence>
<dbReference type="Gene3D" id="2.130.10.10">
    <property type="entry name" value="YVTN repeat-like/Quinoprotein amine dehydrogenase"/>
    <property type="match status" value="2"/>
</dbReference>
<dbReference type="SUPFAM" id="SSF82171">
    <property type="entry name" value="DPP6 N-terminal domain-like"/>
    <property type="match status" value="1"/>
</dbReference>
<dbReference type="Pfam" id="PF00076">
    <property type="entry name" value="RRM_1"/>
    <property type="match status" value="1"/>
</dbReference>
<dbReference type="SUPFAM" id="SSF54928">
    <property type="entry name" value="RNA-binding domain, RBD"/>
    <property type="match status" value="1"/>
</dbReference>
<dbReference type="GO" id="GO:0001732">
    <property type="term" value="P:formation of cytoplasmic translation initiation complex"/>
    <property type="evidence" value="ECO:0007669"/>
    <property type="project" value="UniProtKB-UniRule"/>
</dbReference>
<comment type="subunit">
    <text evidence="6 7">Component of the eukaryotic translation initiation factor 3 (eIF-3) complex.</text>
</comment>
<evidence type="ECO:0000256" key="2">
    <source>
        <dbReference type="ARBA" id="ARBA00022490"/>
    </source>
</evidence>
<organism evidence="9 10">
    <name type="scientific">Sphaeroforma arctica JP610</name>
    <dbReference type="NCBI Taxonomy" id="667725"/>
    <lineage>
        <taxon>Eukaryota</taxon>
        <taxon>Ichthyosporea</taxon>
        <taxon>Ichthyophonida</taxon>
        <taxon>Sphaeroforma</taxon>
    </lineage>
</organism>
<dbReference type="InterPro" id="IPR012677">
    <property type="entry name" value="Nucleotide-bd_a/b_plait_sf"/>
</dbReference>
<dbReference type="RefSeq" id="XP_014154742.1">
    <property type="nucleotide sequence ID" value="XM_014299267.1"/>
</dbReference>
<keyword evidence="2 6" id="KW-0963">Cytoplasm</keyword>
<protein>
    <recommendedName>
        <fullName evidence="6 7">Eukaryotic translation initiation factor 3 subunit B</fullName>
        <shortName evidence="6 7">eIF3b</shortName>
    </recommendedName>
    <alternativeName>
        <fullName evidence="6">Eukaryotic translation initiation factor 3 subunit 9</fullName>
    </alternativeName>
</protein>
<dbReference type="PROSITE" id="PS50102">
    <property type="entry name" value="RRM"/>
    <property type="match status" value="1"/>
</dbReference>
<dbReference type="AlphaFoldDB" id="A0A0L0FVG2"/>
<proteinExistence type="inferred from homology"/>
<dbReference type="EMBL" id="KQ242101">
    <property type="protein sequence ID" value="KNC80840.1"/>
    <property type="molecule type" value="Genomic_DNA"/>
</dbReference>
<dbReference type="Gene3D" id="3.30.70.330">
    <property type="match status" value="1"/>
</dbReference>
<keyword evidence="3 6" id="KW-0396">Initiation factor</keyword>
<dbReference type="PANTHER" id="PTHR14068">
    <property type="entry name" value="EUKARYOTIC TRANSLATION INITIATION FACTOR 3 EIF3 -RELATED"/>
    <property type="match status" value="1"/>
</dbReference>
<accession>A0A0L0FVG2</accession>
<dbReference type="GeneID" id="25907325"/>
<dbReference type="GO" id="GO:0003723">
    <property type="term" value="F:RNA binding"/>
    <property type="evidence" value="ECO:0007669"/>
    <property type="project" value="UniProtKB-UniRule"/>
</dbReference>
<comment type="function">
    <text evidence="6">RNA-binding component of the eukaryotic translation initiation factor 3 (eIF-3) complex, which is involved in protein synthesis of a specialized repertoire of mRNAs and, together with other initiation factors, stimulates binding of mRNA and methionyl-tRNAi to the 40S ribosome. The eIF-3 complex specifically targets and initiates translation of a subset of mRNAs involved in cell proliferation.</text>
</comment>
<sequence length="671" mass="78000">MPGSIEDEYDYSEEEEEEIPDEELIADLLEDAPVVENKLDCIVAVDNCPIIPRDKMGKLLSVIKKTFGKVGKVVDPIHMPFNASDGKTKGFCFVEFTNPDEARRAVQQINGFKLDKSHVFEVVRMADMDKYEAVPEEFVPPSKEDKVDFIDKEWWLHDEKCRDQFVIRHDVNTSVFWNGKDEGELQHTQANWTESYVYWSPLGSYLATVHPRGIQVWGGPKFSKVQRFMHPNVKLMMISPQENYLVTWSSVDVADPTGPFNIAIWDLRRGRMIRSFPLPNGLNTWPYFKWNHDDSYCACLGEDKIMVYELPSMKLLDKKSIAIDSVRDFAWSPSENKIAYWTPEIRDQPARVTILELPSRKIVKTKNLFNVAACNIHWQNKGDYLAVKIDRQSKTGKSKFTTFELFRMREKDIPVEPLEIQIAVRAFSWEPCGSRFALIQGDPGSLSVSFYDLKKNDKVVLLNTLEKKNVNNMFWSPKGRYVVLAGLGNQGIFNGQLEFWDVNDMVCMNVSEHFMATHVEWDPTGRYVATYVSAWKFQLETGFHLWSFQGKNLQRNNIDKFYQLLWRPRPPTLLSEQELRDLKKKGVKNYSQKFDAEDLQRGDKASKEVMDRRRAQYEEFQIYLKKKEEQLAEHKERLAALHPEPEATDEELIEESETFELFVSEVVEVVE</sequence>
<dbReference type="Proteomes" id="UP000054560">
    <property type="component" value="Unassembled WGS sequence"/>
</dbReference>
<dbReference type="GO" id="GO:0003743">
    <property type="term" value="F:translation initiation factor activity"/>
    <property type="evidence" value="ECO:0007669"/>
    <property type="project" value="UniProtKB-UniRule"/>
</dbReference>
<dbReference type="eggNOG" id="KOG2314">
    <property type="taxonomic scope" value="Eukaryota"/>
</dbReference>
<evidence type="ECO:0000256" key="7">
    <source>
        <dbReference type="PIRNR" id="PIRNR036424"/>
    </source>
</evidence>
<keyword evidence="4 6" id="KW-0694">RNA-binding</keyword>
<feature type="domain" description="RRM" evidence="8">
    <location>
        <begin position="41"/>
        <end position="127"/>
    </location>
</feature>
<evidence type="ECO:0000256" key="5">
    <source>
        <dbReference type="ARBA" id="ARBA00022917"/>
    </source>
</evidence>
<dbReference type="GO" id="GO:0033290">
    <property type="term" value="C:eukaryotic 48S preinitiation complex"/>
    <property type="evidence" value="ECO:0007669"/>
    <property type="project" value="UniProtKB-UniRule"/>
</dbReference>
<dbReference type="InterPro" id="IPR013979">
    <property type="entry name" value="TIF_beta_prop-like"/>
</dbReference>
<evidence type="ECO:0000256" key="6">
    <source>
        <dbReference type="HAMAP-Rule" id="MF_03001"/>
    </source>
</evidence>
<dbReference type="HAMAP" id="MF_03001">
    <property type="entry name" value="eIF3b"/>
    <property type="match status" value="1"/>
</dbReference>
<dbReference type="InterPro" id="IPR011400">
    <property type="entry name" value="EIF3B"/>
</dbReference>
<dbReference type="GO" id="GO:0016282">
    <property type="term" value="C:eukaryotic 43S preinitiation complex"/>
    <property type="evidence" value="ECO:0007669"/>
    <property type="project" value="UniProtKB-UniRule"/>
</dbReference>
<comment type="subcellular location">
    <subcellularLocation>
        <location evidence="1 6 7">Cytoplasm</location>
    </subcellularLocation>
</comment>
<dbReference type="PIRSF" id="PIRSF036424">
    <property type="entry name" value="eIF3b"/>
    <property type="match status" value="1"/>
</dbReference>
<dbReference type="FunFam" id="3.30.70.330:FF:000235">
    <property type="entry name" value="Eukaryotic translation initiation factor 3 subunit B"/>
    <property type="match status" value="1"/>
</dbReference>
<dbReference type="SMART" id="SM00360">
    <property type="entry name" value="RRM"/>
    <property type="match status" value="1"/>
</dbReference>
<gene>
    <name evidence="9" type="ORF">SARC_06821</name>
</gene>
<evidence type="ECO:0000256" key="4">
    <source>
        <dbReference type="ARBA" id="ARBA00022884"/>
    </source>
</evidence>
<dbReference type="CDD" id="cd12278">
    <property type="entry name" value="RRM_eIF3B"/>
    <property type="match status" value="1"/>
</dbReference>
<dbReference type="OrthoDB" id="10250414at2759"/>
<evidence type="ECO:0000313" key="10">
    <source>
        <dbReference type="Proteomes" id="UP000054560"/>
    </source>
</evidence>
<dbReference type="InterPro" id="IPR015943">
    <property type="entry name" value="WD40/YVTN_repeat-like_dom_sf"/>
</dbReference>
<dbReference type="STRING" id="667725.A0A0L0FVG2"/>
<comment type="function">
    <text evidence="7">Component of the eukaryotic translation initiation factor 3 (eIF-3) complex, which is involved in protein synthesis and, together with other initiation factors, stimulates binding of mRNA and methionyl-tRNAi to the 40S ribosome.</text>
</comment>
<evidence type="ECO:0000259" key="8">
    <source>
        <dbReference type="PROSITE" id="PS50102"/>
    </source>
</evidence>
<dbReference type="GO" id="GO:0005852">
    <property type="term" value="C:eukaryotic translation initiation factor 3 complex"/>
    <property type="evidence" value="ECO:0007669"/>
    <property type="project" value="UniProtKB-UniRule"/>
</dbReference>
<keyword evidence="5 6" id="KW-0648">Protein biosynthesis</keyword>
<dbReference type="InterPro" id="IPR000504">
    <property type="entry name" value="RRM_dom"/>
</dbReference>
<keyword evidence="10" id="KW-1185">Reference proteome</keyword>
<dbReference type="InterPro" id="IPR035979">
    <property type="entry name" value="RBD_domain_sf"/>
</dbReference>
<dbReference type="Pfam" id="PF08662">
    <property type="entry name" value="eIF2A"/>
    <property type="match status" value="1"/>
</dbReference>
<evidence type="ECO:0000256" key="3">
    <source>
        <dbReference type="ARBA" id="ARBA00022540"/>
    </source>
</evidence>